<dbReference type="InterPro" id="IPR050492">
    <property type="entry name" value="Bact_metal-bind_prot9"/>
</dbReference>
<dbReference type="RefSeq" id="WP_153384028.1">
    <property type="nucleotide sequence ID" value="NZ_VDFM01000024.1"/>
</dbReference>
<gene>
    <name evidence="2" type="ORF">FHL02_11170</name>
</gene>
<dbReference type="OrthoDB" id="9810636at2"/>
<dbReference type="InterPro" id="IPR006127">
    <property type="entry name" value="ZnuA-like"/>
</dbReference>
<dbReference type="Pfam" id="PF01297">
    <property type="entry name" value="ZnuA"/>
    <property type="match status" value="1"/>
</dbReference>
<dbReference type="GO" id="GO:0030001">
    <property type="term" value="P:metal ion transport"/>
    <property type="evidence" value="ECO:0007669"/>
    <property type="project" value="InterPro"/>
</dbReference>
<proteinExistence type="predicted"/>
<dbReference type="Proteomes" id="UP000380386">
    <property type="component" value="Unassembled WGS sequence"/>
</dbReference>
<comment type="caution">
    <text evidence="2">The sequence shown here is derived from an EMBL/GenBank/DDBJ whole genome shotgun (WGS) entry which is preliminary data.</text>
</comment>
<dbReference type="PANTHER" id="PTHR42953">
    <property type="entry name" value="HIGH-AFFINITY ZINC UPTAKE SYSTEM PROTEIN ZNUA-RELATED"/>
    <property type="match status" value="1"/>
</dbReference>
<keyword evidence="1" id="KW-0732">Signal</keyword>
<sequence>MNRRNLLIASLLVFLLVMTGCSKSAANNKEILTTTNTYYEPAKSIVGDKYKVDSIIKSVNVDPHSYKPTTEISKRVSEASLIVSNGLGYDDWINKIAESNNRQDDLLNFSSDVLHKKNGQNEHLWLDVDYMKSLSKILYQRVSEMDALNKKYYKKNHNNYLKKLDKLSDKEADIRKVSQGKTAYVSEPLPDYMLKDLGVKVANNHFAKAIEDGTDPSIKDIRDMQNGMKNHDVDFIVINKQVSSSVISKIVKTAKENNIPIVYITETIPSGMGYYQWMDRTLDSVDKALK</sequence>
<dbReference type="PROSITE" id="PS51257">
    <property type="entry name" value="PROKAR_LIPOPROTEIN"/>
    <property type="match status" value="1"/>
</dbReference>
<evidence type="ECO:0000313" key="2">
    <source>
        <dbReference type="EMBL" id="MQS53583.1"/>
    </source>
</evidence>
<name>A0A5P0ZKH9_9LACO</name>
<reference evidence="2 3" key="1">
    <citation type="journal article" date="2019" name="Syst. Appl. Microbiol.">
        <title>Polyphasic characterization of two novel Lactobacillus spp. isolated from blown salami packages: Description of Lactobacillus halodurans sp. nov. and Lactobacillus salsicarnum sp. nov.</title>
        <authorList>
            <person name="Schuster J.A."/>
            <person name="Klingl A."/>
            <person name="Vogel R.F."/>
            <person name="Ehrmann M.A."/>
        </authorList>
    </citation>
    <scope>NUCLEOTIDE SEQUENCE [LARGE SCALE GENOMIC DNA]</scope>
    <source>
        <strain evidence="2 3">TMW 1.2118</strain>
    </source>
</reference>
<dbReference type="Gene3D" id="3.40.50.1980">
    <property type="entry name" value="Nitrogenase molybdenum iron protein domain"/>
    <property type="match status" value="2"/>
</dbReference>
<organism evidence="2 3">
    <name type="scientific">Companilactobacillus mishanensis</name>
    <dbReference type="NCBI Taxonomy" id="2486008"/>
    <lineage>
        <taxon>Bacteria</taxon>
        <taxon>Bacillati</taxon>
        <taxon>Bacillota</taxon>
        <taxon>Bacilli</taxon>
        <taxon>Lactobacillales</taxon>
        <taxon>Lactobacillaceae</taxon>
        <taxon>Companilactobacillus</taxon>
    </lineage>
</organism>
<evidence type="ECO:0000256" key="1">
    <source>
        <dbReference type="SAM" id="SignalP"/>
    </source>
</evidence>
<dbReference type="EMBL" id="VDFM01000024">
    <property type="protein sequence ID" value="MQS53583.1"/>
    <property type="molecule type" value="Genomic_DNA"/>
</dbReference>
<protein>
    <submittedName>
        <fullName evidence="2">Zinc ABC transporter substrate-binding protein</fullName>
    </submittedName>
</protein>
<feature type="signal peptide" evidence="1">
    <location>
        <begin position="1"/>
        <end position="25"/>
    </location>
</feature>
<dbReference type="AlphaFoldDB" id="A0A5P0ZKH9"/>
<evidence type="ECO:0000313" key="3">
    <source>
        <dbReference type="Proteomes" id="UP000380386"/>
    </source>
</evidence>
<dbReference type="SUPFAM" id="SSF53807">
    <property type="entry name" value="Helical backbone' metal receptor"/>
    <property type="match status" value="1"/>
</dbReference>
<feature type="chain" id="PRO_5024409601" evidence="1">
    <location>
        <begin position="26"/>
        <end position="290"/>
    </location>
</feature>
<accession>A0A5P0ZKH9</accession>
<dbReference type="GO" id="GO:0046872">
    <property type="term" value="F:metal ion binding"/>
    <property type="evidence" value="ECO:0007669"/>
    <property type="project" value="InterPro"/>
</dbReference>